<keyword evidence="1" id="KW-0614">Plasmid</keyword>
<dbReference type="AlphaFoldDB" id="A0AA95KFP6"/>
<evidence type="ECO:0000313" key="1">
    <source>
        <dbReference type="EMBL" id="WGM04074.1"/>
    </source>
</evidence>
<proteinExistence type="predicted"/>
<dbReference type="RefSeq" id="WP_280627344.1">
    <property type="nucleotide sequence ID" value="NZ_CP123516.1"/>
</dbReference>
<reference evidence="1" key="1">
    <citation type="submission" date="2023-04" db="EMBL/GenBank/DDBJ databases">
        <title>Genome dynamics across the evolutionary transition to endosymbiosis.</title>
        <authorList>
            <person name="Siozios S."/>
            <person name="Nadal-Jimenez P."/>
            <person name="Azagi T."/>
            <person name="Sprong H."/>
            <person name="Frost C.L."/>
            <person name="Parratt S.R."/>
            <person name="Taylor G."/>
            <person name="Brettell L."/>
            <person name="Lew K.C."/>
            <person name="Croft L."/>
            <person name="King K.C."/>
            <person name="Brockhurst M.A."/>
            <person name="Hypsa V."/>
            <person name="Novakova E."/>
            <person name="Darby A.C."/>
            <person name="Hurst G.D.D."/>
        </authorList>
    </citation>
    <scope>NUCLEOTIDE SEQUENCE</scope>
    <source>
        <strain evidence="1">APv</strain>
        <plasmid evidence="1">paPv12</plasmid>
    </source>
</reference>
<organism evidence="1 2">
    <name type="scientific">Arsenophonus nasoniae</name>
    <name type="common">son-killer infecting Nasonia vitripennis</name>
    <dbReference type="NCBI Taxonomy" id="638"/>
    <lineage>
        <taxon>Bacteria</taxon>
        <taxon>Pseudomonadati</taxon>
        <taxon>Pseudomonadota</taxon>
        <taxon>Gammaproteobacteria</taxon>
        <taxon>Enterobacterales</taxon>
        <taxon>Morganellaceae</taxon>
        <taxon>Arsenophonus</taxon>
    </lineage>
</organism>
<dbReference type="Proteomes" id="UP001177595">
    <property type="component" value="Plasmid paPv12"/>
</dbReference>
<evidence type="ECO:0000313" key="2">
    <source>
        <dbReference type="Proteomes" id="UP001177595"/>
    </source>
</evidence>
<accession>A0AA95KFP6</accession>
<geneLocation type="plasmid" evidence="1 2">
    <name>paPv12</name>
</geneLocation>
<name>A0AA95KFP6_9GAMM</name>
<dbReference type="EMBL" id="CP123516">
    <property type="protein sequence ID" value="WGM04074.1"/>
    <property type="molecule type" value="Genomic_DNA"/>
</dbReference>
<protein>
    <submittedName>
        <fullName evidence="1">Uncharacterized protein</fullName>
    </submittedName>
</protein>
<sequence length="94" mass="11025">MMKFLTFFIIVYFSIPTFAQRLPFSPHKPNNNSHLSKNCPPNLYYDYRNRICHNLDYSITAIPAECPDDYPIDNRSGLFISVSLNNFIYLNVKI</sequence>
<gene>
    <name evidence="1" type="ORF">QE210_21665</name>
</gene>